<feature type="region of interest" description="Disordered" evidence="1">
    <location>
        <begin position="371"/>
        <end position="557"/>
    </location>
</feature>
<dbReference type="AlphaFoldDB" id="A0A193CAA5"/>
<dbReference type="Proteomes" id="UP000093695">
    <property type="component" value="Chromosome"/>
</dbReference>
<dbReference type="STRING" id="31958.SD37_40780"/>
<keyword evidence="2" id="KW-0732">Signal</keyword>
<feature type="chain" id="PRO_5008256625" evidence="2">
    <location>
        <begin position="36"/>
        <end position="751"/>
    </location>
</feature>
<feature type="compositionally biased region" description="Basic and acidic residues" evidence="1">
    <location>
        <begin position="584"/>
        <end position="617"/>
    </location>
</feature>
<feature type="compositionally biased region" description="Pro residues" evidence="1">
    <location>
        <begin position="386"/>
        <end position="440"/>
    </location>
</feature>
<evidence type="ECO:0000256" key="2">
    <source>
        <dbReference type="SAM" id="SignalP"/>
    </source>
</evidence>
<dbReference type="RefSeq" id="WP_044849669.1">
    <property type="nucleotide sequence ID" value="NZ_CP016174.1"/>
</dbReference>
<proteinExistence type="predicted"/>
<accession>A0A193CAA5</accession>
<feature type="compositionally biased region" description="Basic and acidic residues" evidence="1">
    <location>
        <begin position="84"/>
        <end position="153"/>
    </location>
</feature>
<gene>
    <name evidence="3" type="ORF">SD37_40780</name>
</gene>
<feature type="compositionally biased region" description="Basic and acidic residues" evidence="1">
    <location>
        <begin position="474"/>
        <end position="496"/>
    </location>
</feature>
<protein>
    <submittedName>
        <fullName evidence="3">Uncharacterized protein</fullName>
    </submittedName>
</protein>
<organism evidence="3 4">
    <name type="scientific">Amycolatopsis orientalis</name>
    <name type="common">Nocardia orientalis</name>
    <dbReference type="NCBI Taxonomy" id="31958"/>
    <lineage>
        <taxon>Bacteria</taxon>
        <taxon>Bacillati</taxon>
        <taxon>Actinomycetota</taxon>
        <taxon>Actinomycetes</taxon>
        <taxon>Pseudonocardiales</taxon>
        <taxon>Pseudonocardiaceae</taxon>
        <taxon>Amycolatopsis</taxon>
    </lineage>
</organism>
<keyword evidence="4" id="KW-1185">Reference proteome</keyword>
<name>A0A193CAA5_AMYOR</name>
<feature type="region of interest" description="Disordered" evidence="1">
    <location>
        <begin position="37"/>
        <end position="233"/>
    </location>
</feature>
<feature type="compositionally biased region" description="Low complexity" evidence="1">
    <location>
        <begin position="72"/>
        <end position="83"/>
    </location>
</feature>
<evidence type="ECO:0000313" key="3">
    <source>
        <dbReference type="EMBL" id="ANN21288.1"/>
    </source>
</evidence>
<feature type="region of interest" description="Disordered" evidence="1">
    <location>
        <begin position="584"/>
        <end position="621"/>
    </location>
</feature>
<feature type="signal peptide" evidence="2">
    <location>
        <begin position="1"/>
        <end position="35"/>
    </location>
</feature>
<sequence length="751" mass="80636">MKKTNVDMRRIVLYSVSGGLLTVAAGVLCAAEADAAVPSEPGGTPAQQNAERVAMNQRRAANAKQESKAKVEQQQAKTKQQQTKGEEARRNPGRARQEQKEKNFGSQRGDEGDNKRQAENYEKQKQRETKAKAEQQGRGGEGENHEKPKKGDESGASEVVGNLLKDSPGEDPGVFRVSTPAAILNDGKPLPARQFGRGNDVDVMGLHGSKRASARKALSEDMRPVNPPKDVDFTKDVVVRGGDTISKDDSVKVDKWVRHPGPDGIGVPVGVTDDGTLVAVAKDVPQDLIGGMMSGGLGKVERGKTGDGDEVVVVHPENPAQKALIAGAAVTVNRVPVLRAATMAAPSVLTQGPRVTEAALTSLRQLGVEGATAGNVATTPRIDPSAEPPGPAPKPNAPVLPQPGPTVVPTVPPMPGPTADPGPLPLPGPSVPPLTAPEPGAPAVRPLERPEPAPVRRPREASPLPDSPEPPGRPGEHEPLGVPEKPARPGEPDPRLPRTPSSVPEPQEPTASEDAIPDGEGATPVAEEGPAVSAEPDTTSLPEDARPPRKRYISRIPEAQEVREHIRPGLQTVTDDATREFRARPDGRRYTGERAEQLRRAKEAADTATRRRQEEAARGTGGPAVLKRLREEESNAYKRLNGLKPRLAGLEIHAIFERMITARQREILGAYADRYQLRAEAPFGLNGSVAYPGSRRPDLVLERLTPTGQRRYVAHVYDLKTGKKGIERAWEYDIERYARALFKPEELRPSI</sequence>
<dbReference type="KEGG" id="aori:SD37_40780"/>
<evidence type="ECO:0000256" key="1">
    <source>
        <dbReference type="SAM" id="MobiDB-lite"/>
    </source>
</evidence>
<reference evidence="3 4" key="1">
    <citation type="journal article" date="2015" name="Genome Announc.">
        <title>Draft Genome Sequence of Norvancomycin-Producing Strain Amycolatopsis orientalis CPCC200066.</title>
        <authorList>
            <person name="Lei X."/>
            <person name="Yuan F."/>
            <person name="Shi Y."/>
            <person name="Li X."/>
            <person name="Wang L."/>
            <person name="Hong B."/>
        </authorList>
    </citation>
    <scope>NUCLEOTIDE SEQUENCE [LARGE SCALE GENOMIC DNA]</scope>
    <source>
        <strain evidence="3 4">B-37</strain>
    </source>
</reference>
<feature type="compositionally biased region" description="Basic and acidic residues" evidence="1">
    <location>
        <begin position="217"/>
        <end position="233"/>
    </location>
</feature>
<evidence type="ECO:0000313" key="4">
    <source>
        <dbReference type="Proteomes" id="UP000093695"/>
    </source>
</evidence>
<dbReference type="EMBL" id="CP016174">
    <property type="protein sequence ID" value="ANN21288.1"/>
    <property type="molecule type" value="Genomic_DNA"/>
</dbReference>